<sequence>MKNIKQFTLIILLITFTITIISCGEKYEIVEPEYSDFIYLKDKGAIVDDGFEKEQMYDYGRRMLDFRLPSYNMDGGDYYMVDSIFDKFNYELNIVAGNQYGTGSINGVVTTFMKAITIENDLLDYNAIKAFMYMFKMLDEHKGIKNNLVKSDFLVPYYLIKVMYAHALITTIGNTFTDEREKVINSEMNEYFEIISKEEKDFPWYSKMKEYDKVFGTHMVDYVDMVRELTIQAKDKEYGSRRPIWIFYNNKIEKEWNELNHSLEDEEHEKFYNVEHVQYGDKRIANLEKLMDEDILDYEKVKAKIR</sequence>
<dbReference type="EMBL" id="SAXY01000032">
    <property type="protein sequence ID" value="TXJ43034.1"/>
    <property type="molecule type" value="Genomic_DNA"/>
</dbReference>
<evidence type="ECO:0008006" key="4">
    <source>
        <dbReference type="Google" id="ProtNLM"/>
    </source>
</evidence>
<gene>
    <name evidence="2" type="ORF">EPJ72_05180</name>
</gene>
<protein>
    <recommendedName>
        <fullName evidence="4">Lipoprotein</fullName>
    </recommendedName>
</protein>
<dbReference type="PROSITE" id="PS51257">
    <property type="entry name" value="PROKAR_LIPOPROTEIN"/>
    <property type="match status" value="1"/>
</dbReference>
<evidence type="ECO:0000313" key="2">
    <source>
        <dbReference type="EMBL" id="TXJ43034.1"/>
    </source>
</evidence>
<organism evidence="2 3">
    <name type="scientific">Brachyspira pilosicoli</name>
    <name type="common">Serpulina pilosicoli</name>
    <dbReference type="NCBI Taxonomy" id="52584"/>
    <lineage>
        <taxon>Bacteria</taxon>
        <taxon>Pseudomonadati</taxon>
        <taxon>Spirochaetota</taxon>
        <taxon>Spirochaetia</taxon>
        <taxon>Brachyspirales</taxon>
        <taxon>Brachyspiraceae</taxon>
        <taxon>Brachyspira</taxon>
    </lineage>
</organism>
<feature type="coiled-coil region" evidence="1">
    <location>
        <begin position="249"/>
        <end position="304"/>
    </location>
</feature>
<proteinExistence type="predicted"/>
<dbReference type="Proteomes" id="UP000323176">
    <property type="component" value="Unassembled WGS sequence"/>
</dbReference>
<reference evidence="2 3" key="1">
    <citation type="journal article" date="1992" name="Lakartidningen">
        <title>[Penicillin V and not amoxicillin is the first choice preparation in acute otitis].</title>
        <authorList>
            <person name="Kamme C."/>
            <person name="Lundgren K."/>
            <person name="Prellner K."/>
        </authorList>
    </citation>
    <scope>NUCLEOTIDE SEQUENCE [LARGE SCALE GENOMIC DNA]</scope>
    <source>
        <strain evidence="2 3">PC5538III-hc</strain>
    </source>
</reference>
<comment type="caution">
    <text evidence="2">The sequence shown here is derived from an EMBL/GenBank/DDBJ whole genome shotgun (WGS) entry which is preliminary data.</text>
</comment>
<evidence type="ECO:0000256" key="1">
    <source>
        <dbReference type="SAM" id="Coils"/>
    </source>
</evidence>
<accession>A0A5C8F137</accession>
<name>A0A5C8F137_BRAPL</name>
<evidence type="ECO:0000313" key="3">
    <source>
        <dbReference type="Proteomes" id="UP000323176"/>
    </source>
</evidence>
<dbReference type="AlphaFoldDB" id="A0A5C8F137"/>
<keyword evidence="1" id="KW-0175">Coiled coil</keyword>